<sequence length="209" mass="22201">MAAGVISATSLLAGPAQAFAPGSAPAPATASARTPVTVSLQSSAQAAKPCPLPTKADIRRSAATAEDRPPRKGTNALKGVRVGYVPKGFVSGGVTVNRHKGLVEYSYTWTDDRSDMDYRRRTLWVRVVCAPKATKLDHLRKTPFDLGSFGNARQATYGGRRVLTQSADGALGHGRYLGWVERPGTIVTVLASQPLVPQLNKIVKGIRLP</sequence>
<gene>
    <name evidence="2" type="ORF">D5H75_15010</name>
</gene>
<proteinExistence type="predicted"/>
<dbReference type="OrthoDB" id="3534860at2"/>
<keyword evidence="1" id="KW-0732">Signal</keyword>
<evidence type="ECO:0000313" key="2">
    <source>
        <dbReference type="EMBL" id="RJL32906.1"/>
    </source>
</evidence>
<organism evidence="2 3">
    <name type="scientific">Bailinhaonella thermotolerans</name>
    <dbReference type="NCBI Taxonomy" id="1070861"/>
    <lineage>
        <taxon>Bacteria</taxon>
        <taxon>Bacillati</taxon>
        <taxon>Actinomycetota</taxon>
        <taxon>Actinomycetes</taxon>
        <taxon>Streptosporangiales</taxon>
        <taxon>Streptosporangiaceae</taxon>
        <taxon>Bailinhaonella</taxon>
    </lineage>
</organism>
<name>A0A3A4AZE5_9ACTN</name>
<dbReference type="AlphaFoldDB" id="A0A3A4AZE5"/>
<evidence type="ECO:0000313" key="3">
    <source>
        <dbReference type="Proteomes" id="UP000265768"/>
    </source>
</evidence>
<reference evidence="2 3" key="1">
    <citation type="submission" date="2018-09" db="EMBL/GenBank/DDBJ databases">
        <title>YIM 75507 draft genome.</title>
        <authorList>
            <person name="Tang S."/>
            <person name="Feng Y."/>
        </authorList>
    </citation>
    <scope>NUCLEOTIDE SEQUENCE [LARGE SCALE GENOMIC DNA]</scope>
    <source>
        <strain evidence="2 3">YIM 75507</strain>
    </source>
</reference>
<accession>A0A3A4AZE5</accession>
<comment type="caution">
    <text evidence="2">The sequence shown here is derived from an EMBL/GenBank/DDBJ whole genome shotgun (WGS) entry which is preliminary data.</text>
</comment>
<keyword evidence="3" id="KW-1185">Reference proteome</keyword>
<feature type="signal peptide" evidence="1">
    <location>
        <begin position="1"/>
        <end position="18"/>
    </location>
</feature>
<protein>
    <submittedName>
        <fullName evidence="2">Uncharacterized protein</fullName>
    </submittedName>
</protein>
<feature type="chain" id="PRO_5017279204" evidence="1">
    <location>
        <begin position="19"/>
        <end position="209"/>
    </location>
</feature>
<evidence type="ECO:0000256" key="1">
    <source>
        <dbReference type="SAM" id="SignalP"/>
    </source>
</evidence>
<dbReference type="EMBL" id="QZEY01000004">
    <property type="protein sequence ID" value="RJL32906.1"/>
    <property type="molecule type" value="Genomic_DNA"/>
</dbReference>
<dbReference type="Proteomes" id="UP000265768">
    <property type="component" value="Unassembled WGS sequence"/>
</dbReference>